<sequence>MVKANLSSKWDLTVQLNKCDGKQSFGFLSCLSICRSSKWTKPQMFFFCPLLQCQMVNGIGRPFLLFLMTHACLLDLPHPPPGLPLRLIRAMFETIELHVLNRIKTRLL</sequence>
<evidence type="ECO:0000313" key="2">
    <source>
        <dbReference type="Proteomes" id="UP000026915"/>
    </source>
</evidence>
<gene>
    <name evidence="1" type="ORF">TCM_034463</name>
</gene>
<proteinExistence type="predicted"/>
<name>A0A061FEP3_THECC</name>
<evidence type="ECO:0000313" key="1">
    <source>
        <dbReference type="EMBL" id="EOY15383.1"/>
    </source>
</evidence>
<dbReference type="Gramene" id="EOY15383">
    <property type="protein sequence ID" value="EOY15383"/>
    <property type="gene ID" value="TCM_034463"/>
</dbReference>
<protein>
    <submittedName>
        <fullName evidence="1">Uncharacterized protein</fullName>
    </submittedName>
</protein>
<dbReference type="Proteomes" id="UP000026915">
    <property type="component" value="Chromosome 8"/>
</dbReference>
<keyword evidence="2" id="KW-1185">Reference proteome</keyword>
<reference evidence="1 2" key="1">
    <citation type="journal article" date="2013" name="Genome Biol.">
        <title>The genome sequence of the most widely cultivated cacao type and its use to identify candidate genes regulating pod color.</title>
        <authorList>
            <person name="Motamayor J.C."/>
            <person name="Mockaitis K."/>
            <person name="Schmutz J."/>
            <person name="Haiminen N."/>
            <person name="Iii D.L."/>
            <person name="Cornejo O."/>
            <person name="Findley S.D."/>
            <person name="Zheng P."/>
            <person name="Utro F."/>
            <person name="Royaert S."/>
            <person name="Saski C."/>
            <person name="Jenkins J."/>
            <person name="Podicheti R."/>
            <person name="Zhao M."/>
            <person name="Scheffler B.E."/>
            <person name="Stack J.C."/>
            <person name="Feltus F.A."/>
            <person name="Mustiga G.M."/>
            <person name="Amores F."/>
            <person name="Phillips W."/>
            <person name="Marelli J.P."/>
            <person name="May G.D."/>
            <person name="Shapiro H."/>
            <person name="Ma J."/>
            <person name="Bustamante C.D."/>
            <person name="Schnell R.J."/>
            <person name="Main D."/>
            <person name="Gilbert D."/>
            <person name="Parida L."/>
            <person name="Kuhn D.N."/>
        </authorList>
    </citation>
    <scope>NUCLEOTIDE SEQUENCE [LARGE SCALE GENOMIC DNA]</scope>
    <source>
        <strain evidence="2">cv. Matina 1-6</strain>
    </source>
</reference>
<dbReference type="EMBL" id="CM001886">
    <property type="protein sequence ID" value="EOY15383.1"/>
    <property type="molecule type" value="Genomic_DNA"/>
</dbReference>
<dbReference type="HOGENOM" id="CLU_2201838_0_0_1"/>
<dbReference type="AlphaFoldDB" id="A0A061FEP3"/>
<accession>A0A061FEP3</accession>
<dbReference type="InParanoid" id="A0A061FEP3"/>
<organism evidence="1 2">
    <name type="scientific">Theobroma cacao</name>
    <name type="common">Cacao</name>
    <name type="synonym">Cocoa</name>
    <dbReference type="NCBI Taxonomy" id="3641"/>
    <lineage>
        <taxon>Eukaryota</taxon>
        <taxon>Viridiplantae</taxon>
        <taxon>Streptophyta</taxon>
        <taxon>Embryophyta</taxon>
        <taxon>Tracheophyta</taxon>
        <taxon>Spermatophyta</taxon>
        <taxon>Magnoliopsida</taxon>
        <taxon>eudicotyledons</taxon>
        <taxon>Gunneridae</taxon>
        <taxon>Pentapetalae</taxon>
        <taxon>rosids</taxon>
        <taxon>malvids</taxon>
        <taxon>Malvales</taxon>
        <taxon>Malvaceae</taxon>
        <taxon>Byttnerioideae</taxon>
        <taxon>Theobroma</taxon>
    </lineage>
</organism>